<reference evidence="3 4" key="1">
    <citation type="submission" date="2016-02" db="EMBL/GenBank/DDBJ databases">
        <title>Genome analysis of coral dinoflagellate symbionts highlights evolutionary adaptations to a symbiotic lifestyle.</title>
        <authorList>
            <person name="Aranda M."/>
            <person name="Li Y."/>
            <person name="Liew Y.J."/>
            <person name="Baumgarten S."/>
            <person name="Simakov O."/>
            <person name="Wilson M."/>
            <person name="Piel J."/>
            <person name="Ashoor H."/>
            <person name="Bougouffa S."/>
            <person name="Bajic V.B."/>
            <person name="Ryu T."/>
            <person name="Ravasi T."/>
            <person name="Bayer T."/>
            <person name="Micklem G."/>
            <person name="Kim H."/>
            <person name="Bhak J."/>
            <person name="Lajeunesse T.C."/>
            <person name="Voolstra C.R."/>
        </authorList>
    </citation>
    <scope>NUCLEOTIDE SEQUENCE [LARGE SCALE GENOMIC DNA]</scope>
    <source>
        <strain evidence="3 4">CCMP2467</strain>
    </source>
</reference>
<dbReference type="OrthoDB" id="260519at2759"/>
<dbReference type="Proteomes" id="UP000186817">
    <property type="component" value="Unassembled WGS sequence"/>
</dbReference>
<evidence type="ECO:0000313" key="4">
    <source>
        <dbReference type="Proteomes" id="UP000186817"/>
    </source>
</evidence>
<sequence>MFEIGAADDLDVEDCDGHKEFSRQDWYREPDITIPSWLSTDSPFQQPPPPQDRLAAVISTESWPSRVMANDPQAKSKPRECVAAVGLMIRSQESLNVQVRLFSDCPPPQDFLLDFSWLHQAGCIQYGLWALGCKSLGGTALDSPRAVADFGAPIRVFQVDVSTKLRQRALAWAPSLLLLGFQDELSKLQQADLPGCYTTAAAAPQDLLEENGDLERTEPSEPEAVVSERDPGLGPLRFMKSTRRLAIEGVVYDLSSASVSKYQASATAHWESHRSIYEHPVEEDSMRRRGKFSVGGFAVRDRAPAGGTWAVVSCEIVQVSRSVDFSGPATVTQALCFVGLYAVIPGAASSSWALLGDEINQFKVFFGIRGVYVPWRWCMACVGFIVLTVRLAAGHGAAVRLTGFVELFQPEGQTLVVGVYIALQPDSSELLQLFAVRSDRVAIAGLLLFASFASLFAVCGVLDVATCLQRCSLQFRGHELRWLRTIQAGVMTGWREGERARDKWAAPGARGGNLSFTARAKSTCTARRKKPLRNDKVCGLCVHVSSCLFSWRWLMAVAVLLHFLELSRHHRADLDKAALAGGFAELPWHFVGAQALWDTSRVSFLGSIWRHMRQSLLRAHEVVTPILPHELRVYACEVAMGLAAQYVPPKAHYEHPRRWERGADTAGNAELHPLAQLISEPPIGEGLPNMRTSIGNVFGMSSMIPIFQVVMVIPSSDQGWAKEINLSVWESGKDAFDWYVKSKDLCLLPDISALKCGGVPTMSAQEHGQATAVTDADDAGAQSRQLRISE</sequence>
<feature type="transmembrane region" description="Helical" evidence="2">
    <location>
        <begin position="537"/>
        <end position="564"/>
    </location>
</feature>
<gene>
    <name evidence="3" type="ORF">AK812_SmicGene24740</name>
</gene>
<evidence type="ECO:0000313" key="3">
    <source>
        <dbReference type="EMBL" id="OLP93362.1"/>
    </source>
</evidence>
<keyword evidence="4" id="KW-1185">Reference proteome</keyword>
<feature type="region of interest" description="Disordered" evidence="1">
    <location>
        <begin position="767"/>
        <end position="790"/>
    </location>
</feature>
<comment type="caution">
    <text evidence="3">The sequence shown here is derived from an EMBL/GenBank/DDBJ whole genome shotgun (WGS) entry which is preliminary data.</text>
</comment>
<organism evidence="3 4">
    <name type="scientific">Symbiodinium microadriaticum</name>
    <name type="common">Dinoflagellate</name>
    <name type="synonym">Zooxanthella microadriatica</name>
    <dbReference type="NCBI Taxonomy" id="2951"/>
    <lineage>
        <taxon>Eukaryota</taxon>
        <taxon>Sar</taxon>
        <taxon>Alveolata</taxon>
        <taxon>Dinophyceae</taxon>
        <taxon>Suessiales</taxon>
        <taxon>Symbiodiniaceae</taxon>
        <taxon>Symbiodinium</taxon>
    </lineage>
</organism>
<keyword evidence="2" id="KW-0812">Transmembrane</keyword>
<feature type="transmembrane region" description="Helical" evidence="2">
    <location>
        <begin position="331"/>
        <end position="355"/>
    </location>
</feature>
<feature type="transmembrane region" description="Helical" evidence="2">
    <location>
        <begin position="441"/>
        <end position="468"/>
    </location>
</feature>
<feature type="compositionally biased region" description="Low complexity" evidence="1">
    <location>
        <begin position="768"/>
        <end position="782"/>
    </location>
</feature>
<keyword evidence="2" id="KW-1133">Transmembrane helix</keyword>
<keyword evidence="2" id="KW-0472">Membrane</keyword>
<evidence type="ECO:0000256" key="2">
    <source>
        <dbReference type="SAM" id="Phobius"/>
    </source>
</evidence>
<accession>A0A1Q9DDY5</accession>
<name>A0A1Q9DDY5_SYMMI</name>
<evidence type="ECO:0000256" key="1">
    <source>
        <dbReference type="SAM" id="MobiDB-lite"/>
    </source>
</evidence>
<feature type="transmembrane region" description="Helical" evidence="2">
    <location>
        <begin position="375"/>
        <end position="393"/>
    </location>
</feature>
<dbReference type="EMBL" id="LSRX01000585">
    <property type="protein sequence ID" value="OLP93362.1"/>
    <property type="molecule type" value="Genomic_DNA"/>
</dbReference>
<dbReference type="AlphaFoldDB" id="A0A1Q9DDY5"/>
<proteinExistence type="predicted"/>
<protein>
    <submittedName>
        <fullName evidence="3">Uncharacterized protein</fullName>
    </submittedName>
</protein>